<evidence type="ECO:0000256" key="10">
    <source>
        <dbReference type="ARBA" id="ARBA00023002"/>
    </source>
</evidence>
<sequence>MLWLLALHIIALLFWTAGLLYLPLLLAATGTRQVELVKVPRRHDSVARFVFTHIATPAALLAILSGTAVFLVDRSMEYWLILKLTAVTLLVACHVAAGLLVLHAEDETKQPLTNTYRLLAGVLCLLMIAIVWIVLAKPQVPEGLPWSL</sequence>
<feature type="transmembrane region" description="Helical" evidence="15">
    <location>
        <begin position="84"/>
        <end position="104"/>
    </location>
</feature>
<evidence type="ECO:0000256" key="13">
    <source>
        <dbReference type="ARBA" id="ARBA00048390"/>
    </source>
</evidence>
<dbReference type="GO" id="GO:0006782">
    <property type="term" value="P:protoporphyrinogen IX biosynthetic process"/>
    <property type="evidence" value="ECO:0007669"/>
    <property type="project" value="UniProtKB-UniRule"/>
</dbReference>
<evidence type="ECO:0000256" key="15">
    <source>
        <dbReference type="SAM" id="Phobius"/>
    </source>
</evidence>
<keyword evidence="12 14" id="KW-0472">Membrane</keyword>
<comment type="cofactor">
    <cofactor evidence="14">
        <name>heme b</name>
        <dbReference type="ChEBI" id="CHEBI:60344"/>
    </cofactor>
    <text evidence="14">Binds 1 heme b (iron(II)-protoporphyrin IX) group per subunit.</text>
</comment>
<dbReference type="STRING" id="108003.B1C78_16775"/>
<evidence type="ECO:0000256" key="12">
    <source>
        <dbReference type="ARBA" id="ARBA00023136"/>
    </source>
</evidence>
<evidence type="ECO:0000256" key="7">
    <source>
        <dbReference type="ARBA" id="ARBA00022692"/>
    </source>
</evidence>
<dbReference type="PIRSF" id="PIRSF004638">
    <property type="entry name" value="UCP004638"/>
    <property type="match status" value="1"/>
</dbReference>
<proteinExistence type="inferred from homology"/>
<evidence type="ECO:0000256" key="11">
    <source>
        <dbReference type="ARBA" id="ARBA00023004"/>
    </source>
</evidence>
<comment type="function">
    <text evidence="14">Catalyzes the oxidation of protoporphyrinogen IX to protoporphyrin IX.</text>
</comment>
<keyword evidence="7 15" id="KW-0812">Transmembrane</keyword>
<keyword evidence="5 14" id="KW-1003">Cell membrane</keyword>
<protein>
    <recommendedName>
        <fullName evidence="4 14">Protoporphyrinogen IX oxidase</fullName>
        <ecNumber evidence="14">1.3.99.-</ecNumber>
    </recommendedName>
</protein>
<dbReference type="AlphaFoldDB" id="A0A1V3N7M8"/>
<dbReference type="PANTHER" id="PTHR40255:SF1">
    <property type="entry name" value="PROTOPORPHYRINOGEN IX OXIDASE"/>
    <property type="match status" value="1"/>
</dbReference>
<dbReference type="GO" id="GO:0070818">
    <property type="term" value="F:protoporphyrinogen oxidase activity"/>
    <property type="evidence" value="ECO:0007669"/>
    <property type="project" value="UniProtKB-UniRule"/>
</dbReference>
<keyword evidence="9 15" id="KW-1133">Transmembrane helix</keyword>
<evidence type="ECO:0000256" key="3">
    <source>
        <dbReference type="ARBA" id="ARBA00006501"/>
    </source>
</evidence>
<evidence type="ECO:0000256" key="6">
    <source>
        <dbReference type="ARBA" id="ARBA00022617"/>
    </source>
</evidence>
<dbReference type="RefSeq" id="WP_077280288.1">
    <property type="nucleotide sequence ID" value="NZ_MVBK01000141.1"/>
</dbReference>
<comment type="catalytic activity">
    <reaction evidence="13 14">
        <text>protoporphyrinogen IX + 3 A = protoporphyrin IX + 3 AH2</text>
        <dbReference type="Rhea" id="RHEA:62000"/>
        <dbReference type="ChEBI" id="CHEBI:13193"/>
        <dbReference type="ChEBI" id="CHEBI:17499"/>
        <dbReference type="ChEBI" id="CHEBI:57306"/>
        <dbReference type="ChEBI" id="CHEBI:57307"/>
    </reaction>
</comment>
<comment type="subcellular location">
    <subcellularLocation>
        <location evidence="1">Cell membrane</location>
        <topology evidence="1">Multi-pass membrane protein</topology>
    </subcellularLocation>
</comment>
<dbReference type="EMBL" id="MVBK01000141">
    <property type="protein sequence ID" value="OOG21015.1"/>
    <property type="molecule type" value="Genomic_DNA"/>
</dbReference>
<feature type="transmembrane region" description="Helical" evidence="15">
    <location>
        <begin position="51"/>
        <end position="72"/>
    </location>
</feature>
<dbReference type="PANTHER" id="PTHR40255">
    <property type="entry name" value="UPF0093 MEMBRANE PROTEIN SLR1790"/>
    <property type="match status" value="1"/>
</dbReference>
<keyword evidence="10" id="KW-0560">Oxidoreductase</keyword>
<accession>A0A1V3N7M8</accession>
<evidence type="ECO:0000256" key="5">
    <source>
        <dbReference type="ARBA" id="ARBA00022475"/>
    </source>
</evidence>
<name>A0A1V3N7M8_9GAMM</name>
<dbReference type="EC" id="1.3.99.-" evidence="14"/>
<evidence type="ECO:0000313" key="17">
    <source>
        <dbReference type="Proteomes" id="UP000189462"/>
    </source>
</evidence>
<evidence type="ECO:0000256" key="8">
    <source>
        <dbReference type="ARBA" id="ARBA00022723"/>
    </source>
</evidence>
<comment type="pathway">
    <text evidence="2 14">Porphyrin-containing compound metabolism; protoporphyrin-IX biosynthesis; protoporphyrin-IX from protoporphyrinogen-IX: step 1/1.</text>
</comment>
<gene>
    <name evidence="16" type="ORF">B1C78_16775</name>
</gene>
<evidence type="ECO:0000256" key="4">
    <source>
        <dbReference type="ARBA" id="ARBA00017504"/>
    </source>
</evidence>
<keyword evidence="17" id="KW-1185">Reference proteome</keyword>
<evidence type="ECO:0000256" key="9">
    <source>
        <dbReference type="ARBA" id="ARBA00022989"/>
    </source>
</evidence>
<evidence type="ECO:0000256" key="2">
    <source>
        <dbReference type="ARBA" id="ARBA00005073"/>
    </source>
</evidence>
<keyword evidence="6 14" id="KW-0349">Heme</keyword>
<dbReference type="InterPro" id="IPR005265">
    <property type="entry name" value="HemJ-like"/>
</dbReference>
<comment type="caution">
    <text evidence="16">The sequence shown here is derived from an EMBL/GenBank/DDBJ whole genome shotgun (WGS) entry which is preliminary data.</text>
</comment>
<organism evidence="16 17">
    <name type="scientific">Thioalkalivibrio denitrificans</name>
    <dbReference type="NCBI Taxonomy" id="108003"/>
    <lineage>
        <taxon>Bacteria</taxon>
        <taxon>Pseudomonadati</taxon>
        <taxon>Pseudomonadota</taxon>
        <taxon>Gammaproteobacteria</taxon>
        <taxon>Chromatiales</taxon>
        <taxon>Ectothiorhodospiraceae</taxon>
        <taxon>Thioalkalivibrio</taxon>
    </lineage>
</organism>
<dbReference type="UniPathway" id="UPA00251">
    <property type="reaction ID" value="UER00324"/>
</dbReference>
<keyword evidence="8 14" id="KW-0479">Metal-binding</keyword>
<keyword evidence="11 14" id="KW-0408">Iron</keyword>
<dbReference type="Proteomes" id="UP000189462">
    <property type="component" value="Unassembled WGS sequence"/>
</dbReference>
<reference evidence="16 17" key="1">
    <citation type="submission" date="2017-02" db="EMBL/GenBank/DDBJ databases">
        <title>Genomic diversity within the haloalkaliphilic genus Thioalkalivibrio.</title>
        <authorList>
            <person name="Ahn A.-C."/>
            <person name="Meier-Kolthoff J."/>
            <person name="Overmars L."/>
            <person name="Richter M."/>
            <person name="Woyke T."/>
            <person name="Sorokin D.Y."/>
            <person name="Muyzer G."/>
        </authorList>
    </citation>
    <scope>NUCLEOTIDE SEQUENCE [LARGE SCALE GENOMIC DNA]</scope>
    <source>
        <strain evidence="16 17">ALJD</strain>
    </source>
</reference>
<evidence type="ECO:0000256" key="14">
    <source>
        <dbReference type="PIRNR" id="PIRNR004638"/>
    </source>
</evidence>
<dbReference type="GO" id="GO:0005886">
    <property type="term" value="C:plasma membrane"/>
    <property type="evidence" value="ECO:0007669"/>
    <property type="project" value="UniProtKB-SubCell"/>
</dbReference>
<dbReference type="Pfam" id="PF03653">
    <property type="entry name" value="UPF0093"/>
    <property type="match status" value="1"/>
</dbReference>
<comment type="similarity">
    <text evidence="3 14">Belongs to the HemJ family.</text>
</comment>
<evidence type="ECO:0000256" key="1">
    <source>
        <dbReference type="ARBA" id="ARBA00004651"/>
    </source>
</evidence>
<evidence type="ECO:0000313" key="16">
    <source>
        <dbReference type="EMBL" id="OOG21015.1"/>
    </source>
</evidence>
<feature type="transmembrane region" description="Helical" evidence="15">
    <location>
        <begin position="116"/>
        <end position="135"/>
    </location>
</feature>
<dbReference type="GO" id="GO:0046872">
    <property type="term" value="F:metal ion binding"/>
    <property type="evidence" value="ECO:0007669"/>
    <property type="project" value="UniProtKB-UniRule"/>
</dbReference>
<dbReference type="OrthoDB" id="5770094at2"/>